<evidence type="ECO:0000256" key="2">
    <source>
        <dbReference type="SAM" id="Phobius"/>
    </source>
</evidence>
<dbReference type="RefSeq" id="WP_013489805.1">
    <property type="nucleotide sequence ID" value="NC_014829.1"/>
</dbReference>
<organism evidence="4 5">
    <name type="scientific">Evansella cellulosilytica (strain ATCC 21833 / DSM 2522 / FERM P-1141 / JCM 9156 / N-4)</name>
    <name type="common">Bacillus cellulosilyticus</name>
    <dbReference type="NCBI Taxonomy" id="649639"/>
    <lineage>
        <taxon>Bacteria</taxon>
        <taxon>Bacillati</taxon>
        <taxon>Bacillota</taxon>
        <taxon>Bacilli</taxon>
        <taxon>Bacillales</taxon>
        <taxon>Bacillaceae</taxon>
        <taxon>Evansella</taxon>
    </lineage>
</organism>
<keyword evidence="2" id="KW-0812">Transmembrane</keyword>
<keyword evidence="2" id="KW-0472">Membrane</keyword>
<evidence type="ECO:0000313" key="4">
    <source>
        <dbReference type="EMBL" id="ADU31474.1"/>
    </source>
</evidence>
<feature type="coiled-coil region" evidence="1">
    <location>
        <begin position="38"/>
        <end position="72"/>
    </location>
</feature>
<accession>E6U128</accession>
<dbReference type="KEGG" id="bco:Bcell_3232"/>
<dbReference type="HOGENOM" id="CLU_135467_0_0_9"/>
<evidence type="ECO:0000259" key="3">
    <source>
        <dbReference type="Pfam" id="PF26347"/>
    </source>
</evidence>
<reference evidence="4 5" key="1">
    <citation type="submission" date="2010-12" db="EMBL/GenBank/DDBJ databases">
        <title>Complete sequence of Bacillus cellulosilyticus DSM 2522.</title>
        <authorList>
            <consortium name="US DOE Joint Genome Institute"/>
            <person name="Lucas S."/>
            <person name="Copeland A."/>
            <person name="Lapidus A."/>
            <person name="Cheng J.-F."/>
            <person name="Bruce D."/>
            <person name="Goodwin L."/>
            <person name="Pitluck S."/>
            <person name="Chertkov O."/>
            <person name="Detter J.C."/>
            <person name="Han C."/>
            <person name="Tapia R."/>
            <person name="Land M."/>
            <person name="Hauser L."/>
            <person name="Jeffries C."/>
            <person name="Kyrpides N."/>
            <person name="Ivanova N."/>
            <person name="Mikhailova N."/>
            <person name="Brumm P."/>
            <person name="Mead D."/>
            <person name="Woyke T."/>
        </authorList>
    </citation>
    <scope>NUCLEOTIDE SEQUENCE [LARGE SCALE GENOMIC DNA]</scope>
    <source>
        <strain evidence="5">ATCC 21833 / DSM 2522 / FERM P-1141 / JCM 9156 / N-4</strain>
    </source>
</reference>
<evidence type="ECO:0000313" key="5">
    <source>
        <dbReference type="Proteomes" id="UP000001401"/>
    </source>
</evidence>
<dbReference type="Pfam" id="PF26347">
    <property type="entry name" value="YtrI_sporulation"/>
    <property type="match status" value="1"/>
</dbReference>
<keyword evidence="5" id="KW-1185">Reference proteome</keyword>
<feature type="transmembrane region" description="Helical" evidence="2">
    <location>
        <begin position="12"/>
        <end position="30"/>
    </location>
</feature>
<feature type="domain" description="Sporulation membrane protein YtrI C-terminal" evidence="3">
    <location>
        <begin position="80"/>
        <end position="164"/>
    </location>
</feature>
<dbReference type="AlphaFoldDB" id="E6U128"/>
<protein>
    <recommendedName>
        <fullName evidence="3">Sporulation membrane protein YtrI C-terminal domain-containing protein</fullName>
    </recommendedName>
</protein>
<evidence type="ECO:0000256" key="1">
    <source>
        <dbReference type="SAM" id="Coils"/>
    </source>
</evidence>
<dbReference type="InterPro" id="IPR058620">
    <property type="entry name" value="YtrI_C"/>
</dbReference>
<keyword evidence="2" id="KW-1133">Transmembrane helix</keyword>
<name>E6U128_EVAC2</name>
<dbReference type="Proteomes" id="UP000001401">
    <property type="component" value="Chromosome"/>
</dbReference>
<sequence length="167" mass="19706">MRIPPLYHDKSWQRFFAGVILGMIIGWFFFIHNFGSIHENLVLEINKQKTTIENQEDTIENLRKEQDERNNDIKQSLTIQDVSIKFVNEEDIKISELTLHQLRSEVEKELERVRNKDIETVAGSKELLLGMVENKQFVTPSQSYQLIVEQLVLYTTLEMNLRIEKVD</sequence>
<gene>
    <name evidence="4" type="ordered locus">Bcell_3232</name>
</gene>
<dbReference type="eggNOG" id="ENOG5031KY3">
    <property type="taxonomic scope" value="Bacteria"/>
</dbReference>
<dbReference type="OrthoDB" id="2691164at2"/>
<dbReference type="InterPro" id="IPR048198">
    <property type="entry name" value="YtrI"/>
</dbReference>
<dbReference type="NCBIfam" id="NF041479">
    <property type="entry name" value="spor_membprot_YtrI"/>
    <property type="match status" value="1"/>
</dbReference>
<dbReference type="EMBL" id="CP002394">
    <property type="protein sequence ID" value="ADU31474.1"/>
    <property type="molecule type" value="Genomic_DNA"/>
</dbReference>
<keyword evidence="1" id="KW-0175">Coiled coil</keyword>
<dbReference type="STRING" id="649639.Bcell_3232"/>
<proteinExistence type="predicted"/>